<evidence type="ECO:0000256" key="5">
    <source>
        <dbReference type="ARBA" id="ARBA00023163"/>
    </source>
</evidence>
<dbReference type="Gene3D" id="3.30.160.60">
    <property type="entry name" value="Classic Zinc Finger"/>
    <property type="match status" value="1"/>
</dbReference>
<dbReference type="Gene3D" id="4.10.240.10">
    <property type="entry name" value="Zn(2)-C6 fungal-type DNA-binding domain"/>
    <property type="match status" value="1"/>
</dbReference>
<feature type="region of interest" description="Disordered" evidence="8">
    <location>
        <begin position="513"/>
        <end position="533"/>
    </location>
</feature>
<dbReference type="AlphaFoldDB" id="A0A0D1ZNP3"/>
<keyword evidence="5" id="KW-0804">Transcription</keyword>
<dbReference type="InterPro" id="IPR007219">
    <property type="entry name" value="XnlR_reg_dom"/>
</dbReference>
<keyword evidence="11" id="KW-1185">Reference proteome</keyword>
<feature type="compositionally biased region" description="Polar residues" evidence="8">
    <location>
        <begin position="1"/>
        <end position="15"/>
    </location>
</feature>
<dbReference type="CDD" id="cd00067">
    <property type="entry name" value="GAL4"/>
    <property type="match status" value="1"/>
</dbReference>
<dbReference type="HOGENOM" id="CLU_402774_0_0_1"/>
<feature type="region of interest" description="Disordered" evidence="8">
    <location>
        <begin position="1"/>
        <end position="23"/>
    </location>
</feature>
<keyword evidence="2" id="KW-0862">Zinc</keyword>
<evidence type="ECO:0000313" key="11">
    <source>
        <dbReference type="Proteomes" id="UP000054466"/>
    </source>
</evidence>
<evidence type="ECO:0000256" key="2">
    <source>
        <dbReference type="ARBA" id="ARBA00022833"/>
    </source>
</evidence>
<evidence type="ECO:0000256" key="7">
    <source>
        <dbReference type="PROSITE-ProRule" id="PRU00042"/>
    </source>
</evidence>
<dbReference type="Pfam" id="PF04082">
    <property type="entry name" value="Fungal_trans"/>
    <property type="match status" value="1"/>
</dbReference>
<dbReference type="SUPFAM" id="SSF57701">
    <property type="entry name" value="Zn2/Cys6 DNA-binding domain"/>
    <property type="match status" value="1"/>
</dbReference>
<feature type="region of interest" description="Disordered" evidence="8">
    <location>
        <begin position="110"/>
        <end position="163"/>
    </location>
</feature>
<keyword evidence="6" id="KW-0539">Nucleus</keyword>
<dbReference type="GO" id="GO:0000981">
    <property type="term" value="F:DNA-binding transcription factor activity, RNA polymerase II-specific"/>
    <property type="evidence" value="ECO:0007669"/>
    <property type="project" value="InterPro"/>
</dbReference>
<dbReference type="GO" id="GO:0006351">
    <property type="term" value="P:DNA-templated transcription"/>
    <property type="evidence" value="ECO:0007669"/>
    <property type="project" value="InterPro"/>
</dbReference>
<feature type="region of interest" description="Disordered" evidence="8">
    <location>
        <begin position="315"/>
        <end position="348"/>
    </location>
</feature>
<feature type="domain" description="C2H2-type" evidence="9">
    <location>
        <begin position="29"/>
        <end position="57"/>
    </location>
</feature>
<name>A0A0D1ZNP3_9EURO</name>
<keyword evidence="1" id="KW-0479">Metal-binding</keyword>
<dbReference type="PROSITE" id="PS00028">
    <property type="entry name" value="ZINC_FINGER_C2H2_1"/>
    <property type="match status" value="1"/>
</dbReference>
<proteinExistence type="predicted"/>
<gene>
    <name evidence="10" type="ORF">PV07_05358</name>
</gene>
<keyword evidence="4" id="KW-0238">DNA-binding</keyword>
<evidence type="ECO:0000313" key="10">
    <source>
        <dbReference type="EMBL" id="KIW29546.1"/>
    </source>
</evidence>
<dbReference type="PROSITE" id="PS50157">
    <property type="entry name" value="ZINC_FINGER_C2H2_2"/>
    <property type="match status" value="1"/>
</dbReference>
<keyword evidence="7" id="KW-0863">Zinc-finger</keyword>
<dbReference type="GO" id="GO:0008270">
    <property type="term" value="F:zinc ion binding"/>
    <property type="evidence" value="ECO:0007669"/>
    <property type="project" value="UniProtKB-KW"/>
</dbReference>
<evidence type="ECO:0000256" key="3">
    <source>
        <dbReference type="ARBA" id="ARBA00023015"/>
    </source>
</evidence>
<dbReference type="Pfam" id="PF00172">
    <property type="entry name" value="Zn_clus"/>
    <property type="match status" value="1"/>
</dbReference>
<organism evidence="10 11">
    <name type="scientific">Cladophialophora immunda</name>
    <dbReference type="NCBI Taxonomy" id="569365"/>
    <lineage>
        <taxon>Eukaryota</taxon>
        <taxon>Fungi</taxon>
        <taxon>Dikarya</taxon>
        <taxon>Ascomycota</taxon>
        <taxon>Pezizomycotina</taxon>
        <taxon>Eurotiomycetes</taxon>
        <taxon>Chaetothyriomycetidae</taxon>
        <taxon>Chaetothyriales</taxon>
        <taxon>Herpotrichiellaceae</taxon>
        <taxon>Cladophialophora</taxon>
    </lineage>
</organism>
<dbReference type="InterPro" id="IPR036864">
    <property type="entry name" value="Zn2-C6_fun-type_DNA-bd_sf"/>
</dbReference>
<dbReference type="InterPro" id="IPR001138">
    <property type="entry name" value="Zn2Cys6_DnaBD"/>
</dbReference>
<dbReference type="GeneID" id="27344552"/>
<sequence>MSFADNSTINPQPKRTWSRRRNTPGTAPVICTICGKSFARKDVLTRHVRLKHQDPQAHRTSYPRKRTSCLRCALYKVKCVGTPTCARCDKHGVFCQFDFSAKRPRRALASSDQSLADEVQEDANTSTTQTQSAEWTALPSYPPDVPHDQEPAQREGTCSENFRRDEDRLQATPFQLDLSPEHASLQLCEAADSSSHRNHDIGLDKLDMTMPVWENDGTWNDHSTMMNETLTAPSPCSGFTMFWDNLCAEGLLQDTVALGRGGATRGRHGEIPALQYLEAANQEGIFESDPGNGLNSPSMAVPAPPLLQGRMISTTSTRQDDEPISAGTDSAVSQGVSEDSDSNSSCSLPWRTQSTTIADMYDRLKPPSGLTLFRDIPRISHSEAACYWTLYFTHFHPRFPILHCGTLSVVTCTPLLLGAITAIGAGFSSQATAREYSVTTVGTLCALLSRTNSHLPESIQQEGFVRLVIRCLVYFHIIESDMHALLDFAIAAQASLVRDARKSMLFTLDDEADPGHMSCRPSRSPSREQDGQSPKDLEKWYTWVYHEQRKRLVCAVIVVHCRSCLMTGVQPVITDEEFDIYQPCTEKLWEALDPQSWRASFPWTQKPPRNPPLRGALIQSLDDEQRFKNIPFLGRLIADYLLRLIDVGLIPPRLLSDCSARVLSNRRLLLVQQALKEDAVAMG</sequence>
<evidence type="ECO:0000256" key="8">
    <source>
        <dbReference type="SAM" id="MobiDB-lite"/>
    </source>
</evidence>
<feature type="compositionally biased region" description="Polar residues" evidence="8">
    <location>
        <begin position="122"/>
        <end position="134"/>
    </location>
</feature>
<protein>
    <recommendedName>
        <fullName evidence="9">C2H2-type domain-containing protein</fullName>
    </recommendedName>
</protein>
<dbReference type="PROSITE" id="PS00463">
    <property type="entry name" value="ZN2_CY6_FUNGAL_1"/>
    <property type="match status" value="1"/>
</dbReference>
<accession>A0A0D1ZNP3</accession>
<dbReference type="SMART" id="SM00355">
    <property type="entry name" value="ZnF_C2H2"/>
    <property type="match status" value="1"/>
</dbReference>
<dbReference type="RefSeq" id="XP_016249762.1">
    <property type="nucleotide sequence ID" value="XM_016392243.1"/>
</dbReference>
<dbReference type="InterPro" id="IPR013087">
    <property type="entry name" value="Znf_C2H2_type"/>
</dbReference>
<feature type="compositionally biased region" description="Low complexity" evidence="8">
    <location>
        <begin position="333"/>
        <end position="347"/>
    </location>
</feature>
<dbReference type="SMART" id="SM00066">
    <property type="entry name" value="GAL4"/>
    <property type="match status" value="1"/>
</dbReference>
<dbReference type="Proteomes" id="UP000054466">
    <property type="component" value="Unassembled WGS sequence"/>
</dbReference>
<evidence type="ECO:0000256" key="6">
    <source>
        <dbReference type="ARBA" id="ARBA00023242"/>
    </source>
</evidence>
<dbReference type="EMBL" id="KN847042">
    <property type="protein sequence ID" value="KIW29546.1"/>
    <property type="molecule type" value="Genomic_DNA"/>
</dbReference>
<evidence type="ECO:0000256" key="1">
    <source>
        <dbReference type="ARBA" id="ARBA00022723"/>
    </source>
</evidence>
<dbReference type="STRING" id="569365.A0A0D1ZNP3"/>
<dbReference type="VEuPathDB" id="FungiDB:PV07_05358"/>
<dbReference type="GO" id="GO:0003677">
    <property type="term" value="F:DNA binding"/>
    <property type="evidence" value="ECO:0007669"/>
    <property type="project" value="UniProtKB-KW"/>
</dbReference>
<reference evidence="10 11" key="1">
    <citation type="submission" date="2015-01" db="EMBL/GenBank/DDBJ databases">
        <title>The Genome Sequence of Cladophialophora immunda CBS83496.</title>
        <authorList>
            <consortium name="The Broad Institute Genomics Platform"/>
            <person name="Cuomo C."/>
            <person name="de Hoog S."/>
            <person name="Gorbushina A."/>
            <person name="Stielow B."/>
            <person name="Teixiera M."/>
            <person name="Abouelleil A."/>
            <person name="Chapman S.B."/>
            <person name="Priest M."/>
            <person name="Young S.K."/>
            <person name="Wortman J."/>
            <person name="Nusbaum C."/>
            <person name="Birren B."/>
        </authorList>
    </citation>
    <scope>NUCLEOTIDE SEQUENCE [LARGE SCALE GENOMIC DNA]</scope>
    <source>
        <strain evidence="10 11">CBS 83496</strain>
    </source>
</reference>
<dbReference type="CDD" id="cd12148">
    <property type="entry name" value="fungal_TF_MHR"/>
    <property type="match status" value="1"/>
</dbReference>
<dbReference type="SUPFAM" id="SSF57667">
    <property type="entry name" value="beta-beta-alpha zinc fingers"/>
    <property type="match status" value="1"/>
</dbReference>
<dbReference type="InterPro" id="IPR036236">
    <property type="entry name" value="Znf_C2H2_sf"/>
</dbReference>
<dbReference type="OrthoDB" id="654211at2759"/>
<evidence type="ECO:0000256" key="4">
    <source>
        <dbReference type="ARBA" id="ARBA00023125"/>
    </source>
</evidence>
<evidence type="ECO:0000259" key="9">
    <source>
        <dbReference type="PROSITE" id="PS50157"/>
    </source>
</evidence>
<keyword evidence="3" id="KW-0805">Transcription regulation</keyword>
<dbReference type="PANTHER" id="PTHR47660">
    <property type="entry name" value="TRANSCRIPTION FACTOR WITH C2H2 AND ZN(2)-CYS(6) DNA BINDING DOMAIN (EUROFUNG)-RELATED-RELATED"/>
    <property type="match status" value="1"/>
</dbReference>